<feature type="active site" evidence="8">
    <location>
        <position position="450"/>
    </location>
</feature>
<dbReference type="InterPro" id="IPR034030">
    <property type="entry name" value="ZnMc_salivary_gland_MPs"/>
</dbReference>
<feature type="compositionally biased region" description="Polar residues" evidence="9">
    <location>
        <begin position="624"/>
        <end position="644"/>
    </location>
</feature>
<keyword evidence="6" id="KW-1015">Disulfide bond</keyword>
<dbReference type="SMART" id="SM00608">
    <property type="entry name" value="ACR"/>
    <property type="match status" value="1"/>
</dbReference>
<dbReference type="InterPro" id="IPR001590">
    <property type="entry name" value="Peptidase_M12B"/>
</dbReference>
<feature type="compositionally biased region" description="Polar residues" evidence="9">
    <location>
        <begin position="755"/>
        <end position="784"/>
    </location>
</feature>
<keyword evidence="5" id="KW-0482">Metalloprotease</keyword>
<dbReference type="PANTHER" id="PTHR11905:SF249">
    <property type="entry name" value="SOL NARAE, ISOFORM C"/>
    <property type="match status" value="1"/>
</dbReference>
<evidence type="ECO:0000256" key="8">
    <source>
        <dbReference type="PROSITE-ProRule" id="PRU00276"/>
    </source>
</evidence>
<accession>A0A9N9TUI5</accession>
<dbReference type="AlphaFoldDB" id="A0A9N9TUI5"/>
<keyword evidence="7" id="KW-0325">Glycoprotein</keyword>
<evidence type="ECO:0000313" key="12">
    <source>
        <dbReference type="EMBL" id="CAG9861514.1"/>
    </source>
</evidence>
<dbReference type="PROSITE" id="PS50215">
    <property type="entry name" value="ADAM_MEPRO"/>
    <property type="match status" value="1"/>
</dbReference>
<gene>
    <name evidence="12" type="ORF">PHYEVI_LOCUS7850</name>
</gene>
<evidence type="ECO:0000256" key="5">
    <source>
        <dbReference type="ARBA" id="ARBA00023049"/>
    </source>
</evidence>
<proteinExistence type="predicted"/>
<feature type="region of interest" description="Disordered" evidence="9">
    <location>
        <begin position="623"/>
        <end position="649"/>
    </location>
</feature>
<dbReference type="InterPro" id="IPR041645">
    <property type="entry name" value="ADAMTS_CR_2"/>
</dbReference>
<dbReference type="InterPro" id="IPR024079">
    <property type="entry name" value="MetalloPept_cat_dom_sf"/>
</dbReference>
<feature type="region of interest" description="Disordered" evidence="9">
    <location>
        <begin position="754"/>
        <end position="784"/>
    </location>
</feature>
<organism evidence="12 13">
    <name type="scientific">Phyllotreta striolata</name>
    <name type="common">Striped flea beetle</name>
    <name type="synonym">Crioceris striolata</name>
    <dbReference type="NCBI Taxonomy" id="444603"/>
    <lineage>
        <taxon>Eukaryota</taxon>
        <taxon>Metazoa</taxon>
        <taxon>Ecdysozoa</taxon>
        <taxon>Arthropoda</taxon>
        <taxon>Hexapoda</taxon>
        <taxon>Insecta</taxon>
        <taxon>Pterygota</taxon>
        <taxon>Neoptera</taxon>
        <taxon>Endopterygota</taxon>
        <taxon>Coleoptera</taxon>
        <taxon>Polyphaga</taxon>
        <taxon>Cucujiformia</taxon>
        <taxon>Chrysomeloidea</taxon>
        <taxon>Chrysomelidae</taxon>
        <taxon>Galerucinae</taxon>
        <taxon>Alticini</taxon>
        <taxon>Phyllotreta</taxon>
    </lineage>
</organism>
<evidence type="ECO:0000256" key="2">
    <source>
        <dbReference type="ARBA" id="ARBA00022723"/>
    </source>
</evidence>
<feature type="binding site" evidence="8">
    <location>
        <position position="459"/>
    </location>
    <ligand>
        <name>Zn(2+)</name>
        <dbReference type="ChEBI" id="CHEBI:29105"/>
        <note>catalytic</note>
    </ligand>
</feature>
<evidence type="ECO:0000256" key="10">
    <source>
        <dbReference type="SAM" id="SignalP"/>
    </source>
</evidence>
<keyword evidence="10" id="KW-0732">Signal</keyword>
<dbReference type="Proteomes" id="UP001153712">
    <property type="component" value="Chromosome 4"/>
</dbReference>
<reference evidence="12" key="1">
    <citation type="submission" date="2022-01" db="EMBL/GenBank/DDBJ databases">
        <authorList>
            <person name="King R."/>
        </authorList>
    </citation>
    <scope>NUCLEOTIDE SEQUENCE</scope>
</reference>
<evidence type="ECO:0000313" key="13">
    <source>
        <dbReference type="Proteomes" id="UP001153712"/>
    </source>
</evidence>
<dbReference type="Gene3D" id="3.40.390.10">
    <property type="entry name" value="Collagenase (Catalytic Domain)"/>
    <property type="match status" value="1"/>
</dbReference>
<dbReference type="GO" id="GO:0006509">
    <property type="term" value="P:membrane protein ectodomain proteolysis"/>
    <property type="evidence" value="ECO:0007669"/>
    <property type="project" value="TreeGrafter"/>
</dbReference>
<dbReference type="SUPFAM" id="SSF55486">
    <property type="entry name" value="Metalloproteases ('zincins'), catalytic domain"/>
    <property type="match status" value="1"/>
</dbReference>
<evidence type="ECO:0000256" key="3">
    <source>
        <dbReference type="ARBA" id="ARBA00022801"/>
    </source>
</evidence>
<keyword evidence="13" id="KW-1185">Reference proteome</keyword>
<dbReference type="Pfam" id="PF17771">
    <property type="entry name" value="ADAMTS_CR_2"/>
    <property type="match status" value="1"/>
</dbReference>
<evidence type="ECO:0000256" key="6">
    <source>
        <dbReference type="ARBA" id="ARBA00023157"/>
    </source>
</evidence>
<evidence type="ECO:0000256" key="1">
    <source>
        <dbReference type="ARBA" id="ARBA00022670"/>
    </source>
</evidence>
<dbReference type="GO" id="GO:0046872">
    <property type="term" value="F:metal ion binding"/>
    <property type="evidence" value="ECO:0007669"/>
    <property type="project" value="UniProtKB-KW"/>
</dbReference>
<keyword evidence="4 8" id="KW-0862">Zinc</keyword>
<evidence type="ECO:0000256" key="9">
    <source>
        <dbReference type="SAM" id="MobiDB-lite"/>
    </source>
</evidence>
<feature type="signal peptide" evidence="10">
    <location>
        <begin position="1"/>
        <end position="19"/>
    </location>
</feature>
<comment type="caution">
    <text evidence="8">Lacks conserved residue(s) required for the propagation of feature annotation.</text>
</comment>
<sequence>MAQRLIILATSLLFCTCSSIQIHKQMSLDEIRHTFHVDNHDLVPEYEVVPVHHNARTLPDYKENAIDGPDPGDGGANRTRSKPAPEDVATNVKLRAFGKPFNLSLVPTTGLFKKGKLKLWTIEPNATAQHGIEYVEIPETNDDIGELYQDEENQAAILLRTEGDGLVLEGSIGSHLVIRPLPARLRGSVIRSKNNRTTGGANDTDLDSVNDDEMFLDQDGELNSEVAIDTGLPIRRNKNVHHHIVYRRKQEEDDGTGDYALMEPDHLAKRFRRSAGGDRKKREAPYTIYPEILVIVDYDGYRLHGGDNVHIKRYFVSFWNGVDLRYKLLKGPKIRISIAGIIISRGRDATPYLERNRVGRDAIDSAAALTDMGKYLFRERRLPVYDIAVAITKLDMCRRSYPGDVCNRGTAGFAYVGGACVVNKRLEKVNSVAIIEDTGGFSGIIVAAHEVGHLLGAVHDGSPPPSYLGGPGAEKCQWTDGFIMSDLRHTERGFRWSACSIASFHHFLNGDTATCLYNAPHEDESLPRVLPGKLLTLDAQCRRDRGTSACFKDDRVCAQLFCFDAGSGYCVAYRPAAEGSPCGDGQYCLNGRCVAEHENIIPDYSQNSASYLRSNARSLFGEQESVQDQNDITSTQTPPQNSYKTHVKEQKPYTNEPNVYLYQNDYSINYQSSTPSSTSRFTYKYAFPTRSTASSYRFSTKSTTQSPFDFHYFGKSAEAAITEPSTTTNRFIGNYYILRRKTTKSPYDFADFGKSTKSPYQSFEDNPHRSSFNDVSYYSDSSRQ</sequence>
<dbReference type="CDD" id="cd04272">
    <property type="entry name" value="ZnMc_salivary_gland_MPs"/>
    <property type="match status" value="1"/>
</dbReference>
<keyword evidence="2 8" id="KW-0479">Metal-binding</keyword>
<dbReference type="GO" id="GO:0004222">
    <property type="term" value="F:metalloendopeptidase activity"/>
    <property type="evidence" value="ECO:0007669"/>
    <property type="project" value="InterPro"/>
</dbReference>
<feature type="binding site" evidence="8">
    <location>
        <position position="449"/>
    </location>
    <ligand>
        <name>Zn(2+)</name>
        <dbReference type="ChEBI" id="CHEBI:29105"/>
        <note>catalytic</note>
    </ligand>
</feature>
<feature type="domain" description="Peptidase M12B" evidence="11">
    <location>
        <begin position="288"/>
        <end position="520"/>
    </location>
</feature>
<feature type="binding site" evidence="8">
    <location>
        <position position="453"/>
    </location>
    <ligand>
        <name>Zn(2+)</name>
        <dbReference type="ChEBI" id="CHEBI:29105"/>
        <note>catalytic</note>
    </ligand>
</feature>
<evidence type="ECO:0000256" key="4">
    <source>
        <dbReference type="ARBA" id="ARBA00022833"/>
    </source>
</evidence>
<evidence type="ECO:0000256" key="7">
    <source>
        <dbReference type="ARBA" id="ARBA00023180"/>
    </source>
</evidence>
<dbReference type="Pfam" id="PF13582">
    <property type="entry name" value="Reprolysin_3"/>
    <property type="match status" value="1"/>
</dbReference>
<feature type="region of interest" description="Disordered" evidence="9">
    <location>
        <begin position="59"/>
        <end position="87"/>
    </location>
</feature>
<dbReference type="InterPro" id="IPR006586">
    <property type="entry name" value="ADAM_Cys-rich"/>
</dbReference>
<keyword evidence="1" id="KW-0645">Protease</keyword>
<evidence type="ECO:0000259" key="11">
    <source>
        <dbReference type="PROSITE" id="PS50215"/>
    </source>
</evidence>
<feature type="chain" id="PRO_5040437105" description="Peptidase M12B domain-containing protein" evidence="10">
    <location>
        <begin position="20"/>
        <end position="784"/>
    </location>
</feature>
<dbReference type="Gene3D" id="3.40.1620.60">
    <property type="match status" value="1"/>
</dbReference>
<protein>
    <recommendedName>
        <fullName evidence="11">Peptidase M12B domain-containing protein</fullName>
    </recommendedName>
</protein>
<name>A0A9N9TUI5_PHYSR</name>
<dbReference type="EMBL" id="OU900097">
    <property type="protein sequence ID" value="CAG9861514.1"/>
    <property type="molecule type" value="Genomic_DNA"/>
</dbReference>
<dbReference type="PANTHER" id="PTHR11905">
    <property type="entry name" value="ADAM A DISINTEGRIN AND METALLOPROTEASE DOMAIN"/>
    <property type="match status" value="1"/>
</dbReference>
<keyword evidence="3" id="KW-0378">Hydrolase</keyword>
<dbReference type="OrthoDB" id="9936463at2759"/>